<reference evidence="2 3" key="2">
    <citation type="journal article" date="2011" name="PLoS ONE">
        <title>The Cyst-Dividing Bacterium Ramlibacter tataouinensis TTB310 Genome Reveals a Well-Stocked Toolbox for Adaptation to a Desert Environment.</title>
        <authorList>
            <person name="De Luca G."/>
            <person name="Barakat M."/>
            <person name="Ortet P."/>
            <person name="Fochesato S."/>
            <person name="Jourlin-Castelli C."/>
            <person name="Ansaldi M."/>
            <person name="Py B."/>
            <person name="Fichant G."/>
            <person name="Coutinho P.M."/>
            <person name="Voulhoux R."/>
            <person name="Bastien O."/>
            <person name="Marechal E."/>
            <person name="Henrissat B."/>
            <person name="Quentin Y."/>
            <person name="Noirot P."/>
            <person name="Filloux A."/>
            <person name="Mejean V."/>
            <person name="Dubow M.S."/>
            <person name="Barras F."/>
            <person name="Barbe V."/>
            <person name="Weissenbach J."/>
            <person name="Mihalcescu I."/>
            <person name="Vermeglio A."/>
            <person name="Achouak W."/>
            <person name="Heulin T."/>
        </authorList>
    </citation>
    <scope>NUCLEOTIDE SEQUENCE [LARGE SCALE GENOMIC DNA]</scope>
    <source>
        <strain evidence="3">ATCC BAA-407 / DSM 14655 / LMG 21543 / TTB310</strain>
    </source>
</reference>
<evidence type="ECO:0000256" key="1">
    <source>
        <dbReference type="SAM" id="MobiDB-lite"/>
    </source>
</evidence>
<dbReference type="EMBL" id="CP000245">
    <property type="protein sequence ID" value="AEG94148.1"/>
    <property type="molecule type" value="Genomic_DNA"/>
</dbReference>
<organism evidence="2 3">
    <name type="scientific">Ramlibacter tataouinensis (strain ATCC BAA-407 / DSM 14655 / LMG 21543 / TTB310)</name>
    <dbReference type="NCBI Taxonomy" id="365046"/>
    <lineage>
        <taxon>Bacteria</taxon>
        <taxon>Pseudomonadati</taxon>
        <taxon>Pseudomonadota</taxon>
        <taxon>Betaproteobacteria</taxon>
        <taxon>Burkholderiales</taxon>
        <taxon>Comamonadaceae</taxon>
        <taxon>Ramlibacter</taxon>
    </lineage>
</organism>
<protein>
    <submittedName>
        <fullName evidence="2">Phasin (PHA granule-associated protein)-like protein</fullName>
    </submittedName>
</protein>
<feature type="region of interest" description="Disordered" evidence="1">
    <location>
        <begin position="141"/>
        <end position="160"/>
    </location>
</feature>
<dbReference type="HOGENOM" id="CLU_1650736_0_0_4"/>
<evidence type="ECO:0000313" key="3">
    <source>
        <dbReference type="Proteomes" id="UP000008385"/>
    </source>
</evidence>
<dbReference type="RefSeq" id="WP_013902379.1">
    <property type="nucleotide sequence ID" value="NC_015677.1"/>
</dbReference>
<gene>
    <name evidence="2" type="ordered locus">Rta_30380</name>
</gene>
<proteinExistence type="predicted"/>
<accession>F5XW45</accession>
<dbReference type="AlphaFoldDB" id="F5XW45"/>
<dbReference type="Proteomes" id="UP000008385">
    <property type="component" value="Chromosome"/>
</dbReference>
<dbReference type="STRING" id="365046.Rta_30380"/>
<dbReference type="KEGG" id="rta:Rta_30380"/>
<name>F5XW45_RAMTT</name>
<sequence>MPNPTDNLMAAHRALLESSQTIGLKSFEAATRLLELQTQAAQGLFGANGGAGGAPAQPGTPDPRQMMRGAAEYTQRATQLMLETQTEMMRLLQTQASQLQALVSELVSSGMQNAAAMRPAMESAASAMTRSVANGAAAAMPAAADGGAGRRAAPRAADGA</sequence>
<keyword evidence="3" id="KW-1185">Reference proteome</keyword>
<reference evidence="3" key="1">
    <citation type="submission" date="2006-01" db="EMBL/GenBank/DDBJ databases">
        <title>Genome of the cyst-dividing bacterium Ramlibacter tataouinensis.</title>
        <authorList>
            <person name="Barakat M."/>
            <person name="Ortet P."/>
            <person name="De Luca G."/>
            <person name="Jourlin-Castelli C."/>
            <person name="Ansaldi M."/>
            <person name="Py B."/>
            <person name="Fichant G."/>
            <person name="Coutinho P."/>
            <person name="Voulhoux R."/>
            <person name="Bastien O."/>
            <person name="Roy S."/>
            <person name="Marechal E."/>
            <person name="Henrissat B."/>
            <person name="Quentin Y."/>
            <person name="Noirot P."/>
            <person name="Filloux A."/>
            <person name="Mejean V."/>
            <person name="DuBow M."/>
            <person name="Barras F."/>
            <person name="Heulin T."/>
        </authorList>
    </citation>
    <scope>NUCLEOTIDE SEQUENCE [LARGE SCALE GENOMIC DNA]</scope>
    <source>
        <strain evidence="3">ATCC BAA-407 / DSM 14655 / LMG 21543 / TTB310</strain>
    </source>
</reference>
<evidence type="ECO:0000313" key="2">
    <source>
        <dbReference type="EMBL" id="AEG94148.1"/>
    </source>
</evidence>